<keyword evidence="2" id="KW-0472">Membrane</keyword>
<protein>
    <submittedName>
        <fullName evidence="3">Uncharacterized protein</fullName>
    </submittedName>
</protein>
<accession>A0A1Y2C0J4</accession>
<reference evidence="3 4" key="1">
    <citation type="submission" date="2016-07" db="EMBL/GenBank/DDBJ databases">
        <title>Pervasive Adenine N6-methylation of Active Genes in Fungi.</title>
        <authorList>
            <consortium name="DOE Joint Genome Institute"/>
            <person name="Mondo S.J."/>
            <person name="Dannebaum R.O."/>
            <person name="Kuo R.C."/>
            <person name="Labutti K."/>
            <person name="Haridas S."/>
            <person name="Kuo A."/>
            <person name="Salamov A."/>
            <person name="Ahrendt S.R."/>
            <person name="Lipzen A."/>
            <person name="Sullivan W."/>
            <person name="Andreopoulos W.B."/>
            <person name="Clum A."/>
            <person name="Lindquist E."/>
            <person name="Daum C."/>
            <person name="Ramamoorthy G.K."/>
            <person name="Gryganskyi A."/>
            <person name="Culley D."/>
            <person name="Magnuson J.K."/>
            <person name="James T.Y."/>
            <person name="O'Malley M.A."/>
            <person name="Stajich J.E."/>
            <person name="Spatafora J.W."/>
            <person name="Visel A."/>
            <person name="Grigoriev I.V."/>
        </authorList>
    </citation>
    <scope>NUCLEOTIDE SEQUENCE [LARGE SCALE GENOMIC DNA]</scope>
    <source>
        <strain evidence="3 4">JEL800</strain>
    </source>
</reference>
<sequence length="321" mass="34363">MSQEQHLIKACLGPGETVATCQNQLCLRQPCADLNTTCQYVQAPSPWCDNWKHNDTDDHDNDGHGGGGGQDGRHDGAFKLRQGGTVAVPSSTQEVPVPPSSTIIATTTITNITNPDTPSTASPPRQVPAPAQSNPSIFSSVNATAAFSVVGTVLVIAVMGIALVAVRRRFTSKPTTSSPTTTSPTEKSLAQESEFHTTTDPQQLFYTHQRQPRIGGFNIDDFFDDASSPGGGRDSASVLATPHYMVGMPPLERLEAPRLGVHGILELEAALEKLNQADDVGGFMEGEEWEEESVNTGMGSADSRRSSSRGLIRRGSFFQRE</sequence>
<dbReference type="Proteomes" id="UP000193642">
    <property type="component" value="Unassembled WGS sequence"/>
</dbReference>
<evidence type="ECO:0000313" key="3">
    <source>
        <dbReference type="EMBL" id="ORY40531.1"/>
    </source>
</evidence>
<feature type="compositionally biased region" description="Low complexity" evidence="1">
    <location>
        <begin position="172"/>
        <end position="188"/>
    </location>
</feature>
<proteinExistence type="predicted"/>
<organism evidence="3 4">
    <name type="scientific">Rhizoclosmatium globosum</name>
    <dbReference type="NCBI Taxonomy" id="329046"/>
    <lineage>
        <taxon>Eukaryota</taxon>
        <taxon>Fungi</taxon>
        <taxon>Fungi incertae sedis</taxon>
        <taxon>Chytridiomycota</taxon>
        <taxon>Chytridiomycota incertae sedis</taxon>
        <taxon>Chytridiomycetes</taxon>
        <taxon>Chytridiales</taxon>
        <taxon>Chytriomycetaceae</taxon>
        <taxon>Rhizoclosmatium</taxon>
    </lineage>
</organism>
<keyword evidence="4" id="KW-1185">Reference proteome</keyword>
<dbReference type="EMBL" id="MCGO01000035">
    <property type="protein sequence ID" value="ORY40531.1"/>
    <property type="molecule type" value="Genomic_DNA"/>
</dbReference>
<keyword evidence="2" id="KW-1133">Transmembrane helix</keyword>
<feature type="region of interest" description="Disordered" evidence="1">
    <location>
        <begin position="171"/>
        <end position="197"/>
    </location>
</feature>
<name>A0A1Y2C0J4_9FUNG</name>
<feature type="transmembrane region" description="Helical" evidence="2">
    <location>
        <begin position="145"/>
        <end position="166"/>
    </location>
</feature>
<feature type="compositionally biased region" description="Low complexity" evidence="1">
    <location>
        <begin position="308"/>
        <end position="321"/>
    </location>
</feature>
<keyword evidence="2" id="KW-0812">Transmembrane</keyword>
<evidence type="ECO:0000313" key="4">
    <source>
        <dbReference type="Proteomes" id="UP000193642"/>
    </source>
</evidence>
<feature type="region of interest" description="Disordered" evidence="1">
    <location>
        <begin position="288"/>
        <end position="321"/>
    </location>
</feature>
<dbReference type="AlphaFoldDB" id="A0A1Y2C0J4"/>
<gene>
    <name evidence="3" type="ORF">BCR33DRAFT_719485</name>
</gene>
<evidence type="ECO:0000256" key="2">
    <source>
        <dbReference type="SAM" id="Phobius"/>
    </source>
</evidence>
<feature type="compositionally biased region" description="Low complexity" evidence="1">
    <location>
        <begin position="110"/>
        <end position="120"/>
    </location>
</feature>
<feature type="region of interest" description="Disordered" evidence="1">
    <location>
        <begin position="110"/>
        <end position="133"/>
    </location>
</feature>
<comment type="caution">
    <text evidence="3">The sequence shown here is derived from an EMBL/GenBank/DDBJ whole genome shotgun (WGS) entry which is preliminary data.</text>
</comment>
<evidence type="ECO:0000256" key="1">
    <source>
        <dbReference type="SAM" id="MobiDB-lite"/>
    </source>
</evidence>